<dbReference type="OrthoDB" id="1107899at2759"/>
<evidence type="ECO:0000313" key="7">
    <source>
        <dbReference type="EMBL" id="PWA84979.1"/>
    </source>
</evidence>
<keyword evidence="5 7" id="KW-0030">Aminoacyl-tRNA synthetase</keyword>
<keyword evidence="3" id="KW-0067">ATP-binding</keyword>
<evidence type="ECO:0000256" key="5">
    <source>
        <dbReference type="ARBA" id="ARBA00023146"/>
    </source>
</evidence>
<keyword evidence="2" id="KW-0547">Nucleotide-binding</keyword>
<name>A0A2U1PGW2_ARTAN</name>
<dbReference type="STRING" id="35608.A0A2U1PGW2"/>
<dbReference type="PANTHER" id="PTHR45765">
    <property type="entry name" value="METHIONINE--TRNA LIGASE"/>
    <property type="match status" value="1"/>
</dbReference>
<dbReference type="Proteomes" id="UP000245207">
    <property type="component" value="Unassembled WGS sequence"/>
</dbReference>
<sequence>MVNSSDLADREFSKSKGVGVFGNDAKETNIPVEVGDSLFTWTNLQTKINNELISNLGNFINRVLCFIARDPGYNSIVPEAPDAAAHPSSETLG</sequence>
<reference evidence="7 8" key="1">
    <citation type="journal article" date="2018" name="Mol. Plant">
        <title>The genome of Artemisia annua provides insight into the evolution of Asteraceae family and artemisinin biosynthesis.</title>
        <authorList>
            <person name="Shen Q."/>
            <person name="Zhang L."/>
            <person name="Liao Z."/>
            <person name="Wang S."/>
            <person name="Yan T."/>
            <person name="Shi P."/>
            <person name="Liu M."/>
            <person name="Fu X."/>
            <person name="Pan Q."/>
            <person name="Wang Y."/>
            <person name="Lv Z."/>
            <person name="Lu X."/>
            <person name="Zhang F."/>
            <person name="Jiang W."/>
            <person name="Ma Y."/>
            <person name="Chen M."/>
            <person name="Hao X."/>
            <person name="Li L."/>
            <person name="Tang Y."/>
            <person name="Lv G."/>
            <person name="Zhou Y."/>
            <person name="Sun X."/>
            <person name="Brodelius P.E."/>
            <person name="Rose J.K.C."/>
            <person name="Tang K."/>
        </authorList>
    </citation>
    <scope>NUCLEOTIDE SEQUENCE [LARGE SCALE GENOMIC DNA]</scope>
    <source>
        <strain evidence="8">cv. Huhao1</strain>
        <tissue evidence="7">Leaf</tissue>
    </source>
</reference>
<dbReference type="InterPro" id="IPR015413">
    <property type="entry name" value="Methionyl/Leucyl_tRNA_Synth"/>
</dbReference>
<dbReference type="GO" id="GO:0004825">
    <property type="term" value="F:methionine-tRNA ligase activity"/>
    <property type="evidence" value="ECO:0007669"/>
    <property type="project" value="InterPro"/>
</dbReference>
<accession>A0A2U1PGW2</accession>
<dbReference type="Pfam" id="PF09334">
    <property type="entry name" value="tRNA-synt_1g"/>
    <property type="match status" value="1"/>
</dbReference>
<keyword evidence="1" id="KW-0436">Ligase</keyword>
<proteinExistence type="predicted"/>
<organism evidence="7 8">
    <name type="scientific">Artemisia annua</name>
    <name type="common">Sweet wormwood</name>
    <dbReference type="NCBI Taxonomy" id="35608"/>
    <lineage>
        <taxon>Eukaryota</taxon>
        <taxon>Viridiplantae</taxon>
        <taxon>Streptophyta</taxon>
        <taxon>Embryophyta</taxon>
        <taxon>Tracheophyta</taxon>
        <taxon>Spermatophyta</taxon>
        <taxon>Magnoliopsida</taxon>
        <taxon>eudicotyledons</taxon>
        <taxon>Gunneridae</taxon>
        <taxon>Pentapetalae</taxon>
        <taxon>asterids</taxon>
        <taxon>campanulids</taxon>
        <taxon>Asterales</taxon>
        <taxon>Asteraceae</taxon>
        <taxon>Asteroideae</taxon>
        <taxon>Anthemideae</taxon>
        <taxon>Artemisiinae</taxon>
        <taxon>Artemisia</taxon>
    </lineage>
</organism>
<gene>
    <name evidence="7" type="ORF">CTI12_AA153700</name>
</gene>
<evidence type="ECO:0000313" key="8">
    <source>
        <dbReference type="Proteomes" id="UP000245207"/>
    </source>
</evidence>
<keyword evidence="8" id="KW-1185">Reference proteome</keyword>
<dbReference type="GO" id="GO:0005829">
    <property type="term" value="C:cytosol"/>
    <property type="evidence" value="ECO:0007669"/>
    <property type="project" value="TreeGrafter"/>
</dbReference>
<dbReference type="AlphaFoldDB" id="A0A2U1PGW2"/>
<comment type="caution">
    <text evidence="7">The sequence shown here is derived from an EMBL/GenBank/DDBJ whole genome shotgun (WGS) entry which is preliminary data.</text>
</comment>
<dbReference type="GO" id="GO:0006431">
    <property type="term" value="P:methionyl-tRNA aminoacylation"/>
    <property type="evidence" value="ECO:0007669"/>
    <property type="project" value="TreeGrafter"/>
</dbReference>
<feature type="domain" description="Methionyl/Leucyl tRNA synthetase" evidence="6">
    <location>
        <begin position="8"/>
        <end position="64"/>
    </location>
</feature>
<evidence type="ECO:0000256" key="4">
    <source>
        <dbReference type="ARBA" id="ARBA00022917"/>
    </source>
</evidence>
<keyword evidence="4" id="KW-0648">Protein biosynthesis</keyword>
<protein>
    <submittedName>
        <fullName evidence="7">Aminoacyl-tRNA synthetase, class 1a, anticodon-binding</fullName>
    </submittedName>
</protein>
<dbReference type="Gene3D" id="1.10.730.10">
    <property type="entry name" value="Isoleucyl-tRNA Synthetase, Domain 1"/>
    <property type="match status" value="1"/>
</dbReference>
<dbReference type="InterPro" id="IPR023458">
    <property type="entry name" value="Met-tRNA_ligase_1"/>
</dbReference>
<evidence type="ECO:0000259" key="6">
    <source>
        <dbReference type="Pfam" id="PF09334"/>
    </source>
</evidence>
<dbReference type="GO" id="GO:0017101">
    <property type="term" value="C:aminoacyl-tRNA synthetase multienzyme complex"/>
    <property type="evidence" value="ECO:0007669"/>
    <property type="project" value="TreeGrafter"/>
</dbReference>
<dbReference type="EMBL" id="PKPP01001171">
    <property type="protein sequence ID" value="PWA84979.1"/>
    <property type="molecule type" value="Genomic_DNA"/>
</dbReference>
<dbReference type="PANTHER" id="PTHR45765:SF1">
    <property type="entry name" value="METHIONINE--TRNA LIGASE, CYTOPLASMIC"/>
    <property type="match status" value="1"/>
</dbReference>
<evidence type="ECO:0000256" key="3">
    <source>
        <dbReference type="ARBA" id="ARBA00022840"/>
    </source>
</evidence>
<evidence type="ECO:0000256" key="2">
    <source>
        <dbReference type="ARBA" id="ARBA00022741"/>
    </source>
</evidence>
<evidence type="ECO:0000256" key="1">
    <source>
        <dbReference type="ARBA" id="ARBA00022598"/>
    </source>
</evidence>
<dbReference type="GO" id="GO:0005524">
    <property type="term" value="F:ATP binding"/>
    <property type="evidence" value="ECO:0007669"/>
    <property type="project" value="UniProtKB-KW"/>
</dbReference>